<dbReference type="AlphaFoldDB" id="A0A381X7P8"/>
<evidence type="ECO:0000256" key="1">
    <source>
        <dbReference type="SAM" id="Phobius"/>
    </source>
</evidence>
<gene>
    <name evidence="2" type="ORF">METZ01_LOCUS113494</name>
</gene>
<organism evidence="2">
    <name type="scientific">marine metagenome</name>
    <dbReference type="NCBI Taxonomy" id="408172"/>
    <lineage>
        <taxon>unclassified sequences</taxon>
        <taxon>metagenomes</taxon>
        <taxon>ecological metagenomes</taxon>
    </lineage>
</organism>
<sequence length="72" mass="7191">MKNAAAMINDAAGALVSLIKGLIVATVFAGILFSLPAGWGNPVDGIIGLVNSFMTGGLGGLLALLVFASFIK</sequence>
<evidence type="ECO:0008006" key="3">
    <source>
        <dbReference type="Google" id="ProtNLM"/>
    </source>
</evidence>
<proteinExistence type="predicted"/>
<feature type="transmembrane region" description="Helical" evidence="1">
    <location>
        <begin position="12"/>
        <end position="33"/>
    </location>
</feature>
<protein>
    <recommendedName>
        <fullName evidence="3">DNA translocase FtsK 4TM region domain-containing protein</fullName>
    </recommendedName>
</protein>
<evidence type="ECO:0000313" key="2">
    <source>
        <dbReference type="EMBL" id="SVA60640.1"/>
    </source>
</evidence>
<keyword evidence="1" id="KW-1133">Transmembrane helix</keyword>
<keyword evidence="1" id="KW-0812">Transmembrane</keyword>
<accession>A0A381X7P8</accession>
<reference evidence="2" key="1">
    <citation type="submission" date="2018-05" db="EMBL/GenBank/DDBJ databases">
        <authorList>
            <person name="Lanie J.A."/>
            <person name="Ng W.-L."/>
            <person name="Kazmierczak K.M."/>
            <person name="Andrzejewski T.M."/>
            <person name="Davidsen T.M."/>
            <person name="Wayne K.J."/>
            <person name="Tettelin H."/>
            <person name="Glass J.I."/>
            <person name="Rusch D."/>
            <person name="Podicherti R."/>
            <person name="Tsui H.-C.T."/>
            <person name="Winkler M.E."/>
        </authorList>
    </citation>
    <scope>NUCLEOTIDE SEQUENCE</scope>
</reference>
<name>A0A381X7P8_9ZZZZ</name>
<keyword evidence="1" id="KW-0472">Membrane</keyword>
<dbReference type="EMBL" id="UINC01014164">
    <property type="protein sequence ID" value="SVA60640.1"/>
    <property type="molecule type" value="Genomic_DNA"/>
</dbReference>
<feature type="transmembrane region" description="Helical" evidence="1">
    <location>
        <begin position="45"/>
        <end position="71"/>
    </location>
</feature>